<proteinExistence type="inferred from homology"/>
<comment type="similarity">
    <text evidence="1 3 4">Belongs to the GrpE family.</text>
</comment>
<dbReference type="GO" id="GO:0006457">
    <property type="term" value="P:protein folding"/>
    <property type="evidence" value="ECO:0007669"/>
    <property type="project" value="InterPro"/>
</dbReference>
<reference evidence="7 8" key="1">
    <citation type="journal article" date="2016" name="Nat. Commun.">
        <title>Thousands of microbial genomes shed light on interconnected biogeochemical processes in an aquifer system.</title>
        <authorList>
            <person name="Anantharaman K."/>
            <person name="Brown C.T."/>
            <person name="Hug L.A."/>
            <person name="Sharon I."/>
            <person name="Castelle C.J."/>
            <person name="Probst A.J."/>
            <person name="Thomas B.C."/>
            <person name="Singh A."/>
            <person name="Wilkins M.J."/>
            <person name="Karaoz U."/>
            <person name="Brodie E.L."/>
            <person name="Williams K.H."/>
            <person name="Hubbard S.S."/>
            <person name="Banfield J.F."/>
        </authorList>
    </citation>
    <scope>NUCLEOTIDE SEQUENCE [LARGE SCALE GENOMIC DNA]</scope>
</reference>
<dbReference type="AlphaFoldDB" id="A0A1F7JIQ5"/>
<dbReference type="GO" id="GO:0051087">
    <property type="term" value="F:protein-folding chaperone binding"/>
    <property type="evidence" value="ECO:0007669"/>
    <property type="project" value="InterPro"/>
</dbReference>
<dbReference type="GO" id="GO:0051082">
    <property type="term" value="F:unfolded protein binding"/>
    <property type="evidence" value="ECO:0007669"/>
    <property type="project" value="TreeGrafter"/>
</dbReference>
<keyword evidence="5" id="KW-0175">Coiled coil</keyword>
<evidence type="ECO:0000313" key="7">
    <source>
        <dbReference type="EMBL" id="OGK55477.1"/>
    </source>
</evidence>
<organism evidence="7 8">
    <name type="scientific">Candidatus Roizmanbacteria bacterium RIFCSPLOWO2_01_FULL_45_11</name>
    <dbReference type="NCBI Taxonomy" id="1802070"/>
    <lineage>
        <taxon>Bacteria</taxon>
        <taxon>Candidatus Roizmaniibacteriota</taxon>
    </lineage>
</organism>
<dbReference type="InterPro" id="IPR000740">
    <property type="entry name" value="GrpE"/>
</dbReference>
<gene>
    <name evidence="3" type="primary">grpE</name>
    <name evidence="7" type="ORF">A3B56_01160</name>
</gene>
<feature type="coiled-coil region" evidence="5">
    <location>
        <begin position="40"/>
        <end position="70"/>
    </location>
</feature>
<accession>A0A1F7JIQ5</accession>
<dbReference type="CDD" id="cd00446">
    <property type="entry name" value="GrpE"/>
    <property type="match status" value="1"/>
</dbReference>
<dbReference type="InterPro" id="IPR009012">
    <property type="entry name" value="GrpE_head"/>
</dbReference>
<comment type="subcellular location">
    <subcellularLocation>
        <location evidence="3">Cytoplasm</location>
    </subcellularLocation>
</comment>
<evidence type="ECO:0000256" key="4">
    <source>
        <dbReference type="RuleBase" id="RU004478"/>
    </source>
</evidence>
<sequence>MDDKNVKKKGKDHTTDEENTSNGKPVEIKEPVEQEEIDYKDKYLRALADYQNLLKRVEKEKQDFVQYANERLILNLLEIIDDFERAKATVKDTGIELIYKKLVDLISSEGFERIVISEHDSFNPDYMHCIEAEPDGKRIVEVRPGYRKNGKIVRAAQVNVVK</sequence>
<keyword evidence="2 3" id="KW-0143">Chaperone</keyword>
<evidence type="ECO:0000313" key="8">
    <source>
        <dbReference type="Proteomes" id="UP000178486"/>
    </source>
</evidence>
<dbReference type="PRINTS" id="PR00773">
    <property type="entry name" value="GRPEPROTEIN"/>
</dbReference>
<dbReference type="Gene3D" id="2.30.22.10">
    <property type="entry name" value="Head domain of nucleotide exchange factor GrpE"/>
    <property type="match status" value="1"/>
</dbReference>
<evidence type="ECO:0000256" key="1">
    <source>
        <dbReference type="ARBA" id="ARBA00009054"/>
    </source>
</evidence>
<dbReference type="SUPFAM" id="SSF51064">
    <property type="entry name" value="Head domain of nucleotide exchange factor GrpE"/>
    <property type="match status" value="1"/>
</dbReference>
<comment type="subunit">
    <text evidence="3">Homodimer.</text>
</comment>
<dbReference type="GO" id="GO:0005737">
    <property type="term" value="C:cytoplasm"/>
    <property type="evidence" value="ECO:0007669"/>
    <property type="project" value="UniProtKB-SubCell"/>
</dbReference>
<dbReference type="GO" id="GO:0042803">
    <property type="term" value="F:protein homodimerization activity"/>
    <property type="evidence" value="ECO:0007669"/>
    <property type="project" value="InterPro"/>
</dbReference>
<comment type="function">
    <text evidence="3">Participates actively in the response to hyperosmotic and heat shock by preventing the aggregation of stress-denatured proteins, in association with DnaK and GrpE. It is the nucleotide exchange factor for DnaK and may function as a thermosensor. Unfolded proteins bind initially to DnaJ; upon interaction with the DnaJ-bound protein, DnaK hydrolyzes its bound ATP, resulting in the formation of a stable complex. GrpE releases ADP from DnaK; ATP binding to DnaK triggers the release of the substrate protein, thus completing the reaction cycle. Several rounds of ATP-dependent interactions between DnaJ, DnaK and GrpE are required for fully efficient folding.</text>
</comment>
<dbReference type="Pfam" id="PF01025">
    <property type="entry name" value="GrpE"/>
    <property type="match status" value="1"/>
</dbReference>
<dbReference type="PANTHER" id="PTHR21237">
    <property type="entry name" value="GRPE PROTEIN"/>
    <property type="match status" value="1"/>
</dbReference>
<evidence type="ECO:0000256" key="2">
    <source>
        <dbReference type="ARBA" id="ARBA00023186"/>
    </source>
</evidence>
<comment type="caution">
    <text evidence="7">The sequence shown here is derived from an EMBL/GenBank/DDBJ whole genome shotgun (WGS) entry which is preliminary data.</text>
</comment>
<feature type="compositionally biased region" description="Basic residues" evidence="6">
    <location>
        <begin position="1"/>
        <end position="11"/>
    </location>
</feature>
<dbReference type="GO" id="GO:0000774">
    <property type="term" value="F:adenyl-nucleotide exchange factor activity"/>
    <property type="evidence" value="ECO:0007669"/>
    <property type="project" value="InterPro"/>
</dbReference>
<dbReference type="PANTHER" id="PTHR21237:SF23">
    <property type="entry name" value="GRPE PROTEIN HOMOLOG, MITOCHONDRIAL"/>
    <property type="match status" value="1"/>
</dbReference>
<keyword evidence="3" id="KW-0346">Stress response</keyword>
<feature type="region of interest" description="Disordered" evidence="6">
    <location>
        <begin position="1"/>
        <end position="32"/>
    </location>
</feature>
<dbReference type="Gene3D" id="3.90.20.20">
    <property type="match status" value="1"/>
</dbReference>
<keyword evidence="3" id="KW-0963">Cytoplasm</keyword>
<dbReference type="Proteomes" id="UP000178486">
    <property type="component" value="Unassembled WGS sequence"/>
</dbReference>
<name>A0A1F7JIQ5_9BACT</name>
<evidence type="ECO:0000256" key="5">
    <source>
        <dbReference type="SAM" id="Coils"/>
    </source>
</evidence>
<evidence type="ECO:0000256" key="3">
    <source>
        <dbReference type="HAMAP-Rule" id="MF_01151"/>
    </source>
</evidence>
<evidence type="ECO:0000256" key="6">
    <source>
        <dbReference type="SAM" id="MobiDB-lite"/>
    </source>
</evidence>
<protein>
    <recommendedName>
        <fullName evidence="3">Protein GrpE</fullName>
    </recommendedName>
    <alternativeName>
        <fullName evidence="3">HSP-70 cofactor</fullName>
    </alternativeName>
</protein>
<dbReference type="HAMAP" id="MF_01151">
    <property type="entry name" value="GrpE"/>
    <property type="match status" value="1"/>
</dbReference>
<dbReference type="SUPFAM" id="SSF58014">
    <property type="entry name" value="Coiled-coil domain of nucleotide exchange factor GrpE"/>
    <property type="match status" value="1"/>
</dbReference>
<dbReference type="InterPro" id="IPR013805">
    <property type="entry name" value="GrpE_CC"/>
</dbReference>
<dbReference type="EMBL" id="MGAU01000013">
    <property type="protein sequence ID" value="OGK55477.1"/>
    <property type="molecule type" value="Genomic_DNA"/>
</dbReference>